<reference evidence="1 2" key="1">
    <citation type="submission" date="2009-10" db="EMBL/GenBank/DDBJ databases">
        <authorList>
            <person name="Weinstock G."/>
            <person name="Sodergren E."/>
            <person name="Clifton S."/>
            <person name="Fulton L."/>
            <person name="Fulton B."/>
            <person name="Courtney L."/>
            <person name="Fronick C."/>
            <person name="Harrison M."/>
            <person name="Strong C."/>
            <person name="Farmer C."/>
            <person name="Delahaunty K."/>
            <person name="Markovic C."/>
            <person name="Hall O."/>
            <person name="Minx P."/>
            <person name="Tomlinson C."/>
            <person name="Mitreva M."/>
            <person name="Nelson J."/>
            <person name="Hou S."/>
            <person name="Wollam A."/>
            <person name="Pepin K.H."/>
            <person name="Johnson M."/>
            <person name="Bhonagiri V."/>
            <person name="Nash W.E."/>
            <person name="Warren W."/>
            <person name="Chinwalla A."/>
            <person name="Mardis E.R."/>
            <person name="Wilson R.K."/>
        </authorList>
    </citation>
    <scope>NUCLEOTIDE SEQUENCE [LARGE SCALE GENOMIC DNA]</scope>
    <source>
        <strain evidence="1 2">F0309</strain>
    </source>
</reference>
<proteinExistence type="predicted"/>
<comment type="caution">
    <text evidence="1">The sequence shown here is derived from an EMBL/GenBank/DDBJ whole genome shotgun (WGS) entry which is preliminary data.</text>
</comment>
<accession>D4TWS3</accession>
<sequence length="76" mass="8549">MWIQIYACEGGMEAADTTGSNRFHAHTTLRISAERGATRSPCCEFHHVVDTWRRCEAPSARLFARSQAMTLTGLYD</sequence>
<dbReference type="AlphaFoldDB" id="D4TWS3"/>
<dbReference type="PATRIC" id="fig|649742.3.peg.180"/>
<gene>
    <name evidence="1" type="ORF">HMPREF0970_00384</name>
</gene>
<dbReference type="EMBL" id="ACYT02000012">
    <property type="protein sequence ID" value="EFF80747.1"/>
    <property type="molecule type" value="Genomic_DNA"/>
</dbReference>
<evidence type="ECO:0000313" key="1">
    <source>
        <dbReference type="EMBL" id="EFF80747.1"/>
    </source>
</evidence>
<name>D4TWS3_9ACTO</name>
<protein>
    <submittedName>
        <fullName evidence="1">Uncharacterized protein</fullName>
    </submittedName>
</protein>
<dbReference type="HOGENOM" id="CLU_2646361_0_0_11"/>
<organism evidence="1 2">
    <name type="scientific">Schaalia odontolytica F0309</name>
    <dbReference type="NCBI Taxonomy" id="649742"/>
    <lineage>
        <taxon>Bacteria</taxon>
        <taxon>Bacillati</taxon>
        <taxon>Actinomycetota</taxon>
        <taxon>Actinomycetes</taxon>
        <taxon>Actinomycetales</taxon>
        <taxon>Actinomycetaceae</taxon>
        <taxon>Schaalia</taxon>
    </lineage>
</organism>
<dbReference type="Proteomes" id="UP000003150">
    <property type="component" value="Unassembled WGS sequence"/>
</dbReference>
<evidence type="ECO:0000313" key="2">
    <source>
        <dbReference type="Proteomes" id="UP000003150"/>
    </source>
</evidence>